<sequence length="168" mass="18800">MQSSPPISQPPSSSIFSQQESLPVEATLAPLQPATDCQNEKEGMIQLVKPFDVWIKVADYMAIRLKGNKGLSFMLNKALSILFSLDELRSGCAVGGRPRAFNKENDAESVPLDNNRLSAIKAFLTSYCDRMETKTKKKQERLTEKDINSIINTKCSGARRKYKQLQTK</sequence>
<dbReference type="OrthoDB" id="10261408at2759"/>
<dbReference type="PROSITE" id="PS51457">
    <property type="entry name" value="BEN"/>
    <property type="match status" value="1"/>
</dbReference>
<dbReference type="GO" id="GO:0003677">
    <property type="term" value="F:DNA binding"/>
    <property type="evidence" value="ECO:0007669"/>
    <property type="project" value="InterPro"/>
</dbReference>
<feature type="domain" description="BEN" evidence="2">
    <location>
        <begin position="50"/>
        <end position="162"/>
    </location>
</feature>
<dbReference type="InterPro" id="IPR018379">
    <property type="entry name" value="BEN_domain"/>
</dbReference>
<dbReference type="Gene3D" id="1.10.10.2590">
    <property type="entry name" value="BEN domain"/>
    <property type="match status" value="1"/>
</dbReference>
<evidence type="ECO:0000313" key="4">
    <source>
        <dbReference type="Proteomes" id="UP000230750"/>
    </source>
</evidence>
<feature type="region of interest" description="Disordered" evidence="1">
    <location>
        <begin position="1"/>
        <end position="20"/>
    </location>
</feature>
<dbReference type="EMBL" id="MRZV01000333">
    <property type="protein sequence ID" value="PIK52344.1"/>
    <property type="molecule type" value="Genomic_DNA"/>
</dbReference>
<evidence type="ECO:0000259" key="2">
    <source>
        <dbReference type="PROSITE" id="PS51457"/>
    </source>
</evidence>
<dbReference type="Proteomes" id="UP000230750">
    <property type="component" value="Unassembled WGS sequence"/>
</dbReference>
<accession>A0A2G8KWF7</accession>
<name>A0A2G8KWF7_STIJA</name>
<gene>
    <name evidence="3" type="ORF">BSL78_10773</name>
</gene>
<evidence type="ECO:0000313" key="3">
    <source>
        <dbReference type="EMBL" id="PIK52344.1"/>
    </source>
</evidence>
<evidence type="ECO:0000256" key="1">
    <source>
        <dbReference type="SAM" id="MobiDB-lite"/>
    </source>
</evidence>
<protein>
    <recommendedName>
        <fullName evidence="2">BEN domain-containing protein</fullName>
    </recommendedName>
</protein>
<dbReference type="AlphaFoldDB" id="A0A2G8KWF7"/>
<organism evidence="3 4">
    <name type="scientific">Stichopus japonicus</name>
    <name type="common">Sea cucumber</name>
    <dbReference type="NCBI Taxonomy" id="307972"/>
    <lineage>
        <taxon>Eukaryota</taxon>
        <taxon>Metazoa</taxon>
        <taxon>Echinodermata</taxon>
        <taxon>Eleutherozoa</taxon>
        <taxon>Echinozoa</taxon>
        <taxon>Holothuroidea</taxon>
        <taxon>Aspidochirotacea</taxon>
        <taxon>Aspidochirotida</taxon>
        <taxon>Stichopodidae</taxon>
        <taxon>Apostichopus</taxon>
    </lineage>
</organism>
<comment type="caution">
    <text evidence="3">The sequence shown here is derived from an EMBL/GenBank/DDBJ whole genome shotgun (WGS) entry which is preliminary data.</text>
</comment>
<reference evidence="3 4" key="1">
    <citation type="journal article" date="2017" name="PLoS Biol.">
        <title>The sea cucumber genome provides insights into morphological evolution and visceral regeneration.</title>
        <authorList>
            <person name="Zhang X."/>
            <person name="Sun L."/>
            <person name="Yuan J."/>
            <person name="Sun Y."/>
            <person name="Gao Y."/>
            <person name="Zhang L."/>
            <person name="Li S."/>
            <person name="Dai H."/>
            <person name="Hamel J.F."/>
            <person name="Liu C."/>
            <person name="Yu Y."/>
            <person name="Liu S."/>
            <person name="Lin W."/>
            <person name="Guo K."/>
            <person name="Jin S."/>
            <person name="Xu P."/>
            <person name="Storey K.B."/>
            <person name="Huan P."/>
            <person name="Zhang T."/>
            <person name="Zhou Y."/>
            <person name="Zhang J."/>
            <person name="Lin C."/>
            <person name="Li X."/>
            <person name="Xing L."/>
            <person name="Huo D."/>
            <person name="Sun M."/>
            <person name="Wang L."/>
            <person name="Mercier A."/>
            <person name="Li F."/>
            <person name="Yang H."/>
            <person name="Xiang J."/>
        </authorList>
    </citation>
    <scope>NUCLEOTIDE SEQUENCE [LARGE SCALE GENOMIC DNA]</scope>
    <source>
        <strain evidence="3">Shaxun</strain>
        <tissue evidence="3">Muscle</tissue>
    </source>
</reference>
<proteinExistence type="predicted"/>
<keyword evidence="4" id="KW-1185">Reference proteome</keyword>
<dbReference type="Pfam" id="PF10523">
    <property type="entry name" value="BEN"/>
    <property type="match status" value="1"/>
</dbReference>